<dbReference type="PANTHER" id="PTHR10628:SF30">
    <property type="entry name" value="EXO-ALPHA-SIALIDASE"/>
    <property type="match status" value="1"/>
</dbReference>
<dbReference type="GO" id="GO:0009313">
    <property type="term" value="P:oligosaccharide catabolic process"/>
    <property type="evidence" value="ECO:0007669"/>
    <property type="project" value="TreeGrafter"/>
</dbReference>
<dbReference type="GO" id="GO:0016020">
    <property type="term" value="C:membrane"/>
    <property type="evidence" value="ECO:0007669"/>
    <property type="project" value="TreeGrafter"/>
</dbReference>
<dbReference type="OrthoDB" id="2739686at2759"/>
<evidence type="ECO:0000256" key="1">
    <source>
        <dbReference type="SAM" id="SignalP"/>
    </source>
</evidence>
<dbReference type="GO" id="GO:0004308">
    <property type="term" value="F:exo-alpha-sialidase activity"/>
    <property type="evidence" value="ECO:0007669"/>
    <property type="project" value="InterPro"/>
</dbReference>
<gene>
    <name evidence="2" type="ORF">KFE25_001161</name>
</gene>
<dbReference type="CDD" id="cd15482">
    <property type="entry name" value="Sialidase_non-viral"/>
    <property type="match status" value="1"/>
</dbReference>
<comment type="caution">
    <text evidence="2">The sequence shown here is derived from an EMBL/GenBank/DDBJ whole genome shotgun (WGS) entry which is preliminary data.</text>
</comment>
<feature type="chain" id="PRO_5035218031" description="Exo-alpha-sialidase" evidence="1">
    <location>
        <begin position="31"/>
        <end position="487"/>
    </location>
</feature>
<dbReference type="InterPro" id="IPR026856">
    <property type="entry name" value="Sialidase_fam"/>
</dbReference>
<dbReference type="EMBL" id="JAGTXO010000025">
    <property type="protein sequence ID" value="KAG8461557.1"/>
    <property type="molecule type" value="Genomic_DNA"/>
</dbReference>
<dbReference type="GO" id="GO:0005737">
    <property type="term" value="C:cytoplasm"/>
    <property type="evidence" value="ECO:0007669"/>
    <property type="project" value="TreeGrafter"/>
</dbReference>
<evidence type="ECO:0008006" key="4">
    <source>
        <dbReference type="Google" id="ProtNLM"/>
    </source>
</evidence>
<keyword evidence="3" id="KW-1185">Reference proteome</keyword>
<keyword evidence="1" id="KW-0732">Signal</keyword>
<accession>A0A8J6C4B2</accession>
<organism evidence="2 3">
    <name type="scientific">Diacronema lutheri</name>
    <name type="common">Unicellular marine alga</name>
    <name type="synonym">Monochrysis lutheri</name>
    <dbReference type="NCBI Taxonomy" id="2081491"/>
    <lineage>
        <taxon>Eukaryota</taxon>
        <taxon>Haptista</taxon>
        <taxon>Haptophyta</taxon>
        <taxon>Pavlovophyceae</taxon>
        <taxon>Pavlovales</taxon>
        <taxon>Pavlovaceae</taxon>
        <taxon>Diacronema</taxon>
    </lineage>
</organism>
<reference evidence="2" key="1">
    <citation type="submission" date="2021-05" db="EMBL/GenBank/DDBJ databases">
        <title>The genome of the haptophyte Pavlova lutheri (Diacronema luteri, Pavlovales) - a model for lipid biosynthesis in eukaryotic algae.</title>
        <authorList>
            <person name="Hulatt C.J."/>
            <person name="Posewitz M.C."/>
        </authorList>
    </citation>
    <scope>NUCLEOTIDE SEQUENCE</scope>
    <source>
        <strain evidence="2">NIVA-4/92</strain>
    </source>
</reference>
<dbReference type="InterPro" id="IPR036278">
    <property type="entry name" value="Sialidase_sf"/>
</dbReference>
<dbReference type="Proteomes" id="UP000751190">
    <property type="component" value="Unassembled WGS sequence"/>
</dbReference>
<dbReference type="GO" id="GO:0006689">
    <property type="term" value="P:ganglioside catabolic process"/>
    <property type="evidence" value="ECO:0007669"/>
    <property type="project" value="TreeGrafter"/>
</dbReference>
<dbReference type="Gene3D" id="2.120.10.10">
    <property type="match status" value="2"/>
</dbReference>
<sequence>MLLPRKRAAAAAGCGFSLVAAGALLAALRAGPPAPESDELIAASGWANPRTSTVFDPDDDIEYPSYRVPAIASLGGETLLAFAEARRSARDDGPIDILVKRSDDNGVTWSLDATRVVSNQFGVPGAPPGSRGFTSYGNPTPIALAPASPADRPAVVLLFTVNETYVFLARTTDGEKWTNPVDITEQVKLPGRGRMATGPGHGVQLAHGAHAGRLLAPFNHLLAESAVVQRQVWASDPADARRVQSVVTDYEVDNAEAALGHHAGAHARAGGAASHHFAQREHVSGRIVDLGVGDALGGLNAYEARGSFGATLYSDDGGGTWHVGSDIPALGSHEHMLAELPSGEVISSYRLYNARGPRCRHFASSTDGGITWTLREQAGASSGDGGGCTVPDPQCEGSLASSGGWLYAASPSDPTERRALGLYASADGARSWRLVGRPNVRGLAGYSDLHTWPPVGVEPWPEIGVLFEHGPAGASAIAFTRAHLGEE</sequence>
<name>A0A8J6C4B2_DIALT</name>
<dbReference type="PANTHER" id="PTHR10628">
    <property type="entry name" value="SIALIDASE"/>
    <property type="match status" value="1"/>
</dbReference>
<evidence type="ECO:0000313" key="2">
    <source>
        <dbReference type="EMBL" id="KAG8461557.1"/>
    </source>
</evidence>
<feature type="signal peptide" evidence="1">
    <location>
        <begin position="1"/>
        <end position="30"/>
    </location>
</feature>
<dbReference type="SUPFAM" id="SSF50939">
    <property type="entry name" value="Sialidases"/>
    <property type="match status" value="1"/>
</dbReference>
<dbReference type="AlphaFoldDB" id="A0A8J6C4B2"/>
<evidence type="ECO:0000313" key="3">
    <source>
        <dbReference type="Proteomes" id="UP000751190"/>
    </source>
</evidence>
<protein>
    <recommendedName>
        <fullName evidence="4">Exo-alpha-sialidase</fullName>
    </recommendedName>
</protein>
<proteinExistence type="predicted"/>